<dbReference type="PANTHER" id="PTHR43283">
    <property type="entry name" value="BETA-LACTAMASE-RELATED"/>
    <property type="match status" value="1"/>
</dbReference>
<accession>A0ABR4KMG1</accession>
<reference evidence="2 3" key="1">
    <citation type="submission" date="2024-07" db="EMBL/GenBank/DDBJ databases">
        <title>Section-level genome sequencing and comparative genomics of Aspergillus sections Usti and Cavernicolus.</title>
        <authorList>
            <consortium name="Lawrence Berkeley National Laboratory"/>
            <person name="Nybo J.L."/>
            <person name="Vesth T.C."/>
            <person name="Theobald S."/>
            <person name="Frisvad J.C."/>
            <person name="Larsen T.O."/>
            <person name="Kjaerboelling I."/>
            <person name="Rothschild-Mancinelli K."/>
            <person name="Lyhne E.K."/>
            <person name="Kogle M.E."/>
            <person name="Barry K."/>
            <person name="Clum A."/>
            <person name="Na H."/>
            <person name="Ledsgaard L."/>
            <person name="Lin J."/>
            <person name="Lipzen A."/>
            <person name="Kuo A."/>
            <person name="Riley R."/>
            <person name="Mondo S."/>
            <person name="Labutti K."/>
            <person name="Haridas S."/>
            <person name="Pangalinan J."/>
            <person name="Salamov A.A."/>
            <person name="Simmons B.A."/>
            <person name="Magnuson J.K."/>
            <person name="Chen J."/>
            <person name="Drula E."/>
            <person name="Henrissat B."/>
            <person name="Wiebenga A."/>
            <person name="Lubbers R.J."/>
            <person name="Gomes A.C."/>
            <person name="Makela M.R."/>
            <person name="Stajich J."/>
            <person name="Grigoriev I.V."/>
            <person name="Mortensen U.H."/>
            <person name="De Vries R.P."/>
            <person name="Baker S.E."/>
            <person name="Andersen M.R."/>
        </authorList>
    </citation>
    <scope>NUCLEOTIDE SEQUENCE [LARGE SCALE GENOMIC DNA]</scope>
    <source>
        <strain evidence="2 3">CBS 123904</strain>
    </source>
</reference>
<dbReference type="EMBL" id="JBFXLU010000019">
    <property type="protein sequence ID" value="KAL2853466.1"/>
    <property type="molecule type" value="Genomic_DNA"/>
</dbReference>
<organism evidence="2 3">
    <name type="scientific">Aspergillus pseudoustus</name>
    <dbReference type="NCBI Taxonomy" id="1810923"/>
    <lineage>
        <taxon>Eukaryota</taxon>
        <taxon>Fungi</taxon>
        <taxon>Dikarya</taxon>
        <taxon>Ascomycota</taxon>
        <taxon>Pezizomycotina</taxon>
        <taxon>Eurotiomycetes</taxon>
        <taxon>Eurotiomycetidae</taxon>
        <taxon>Eurotiales</taxon>
        <taxon>Aspergillaceae</taxon>
        <taxon>Aspergillus</taxon>
        <taxon>Aspergillus subgen. Nidulantes</taxon>
    </lineage>
</organism>
<feature type="domain" description="Beta-lactamase-related" evidence="1">
    <location>
        <begin position="24"/>
        <end position="388"/>
    </location>
</feature>
<keyword evidence="3" id="KW-1185">Reference proteome</keyword>
<dbReference type="Pfam" id="PF00144">
    <property type="entry name" value="Beta-lactamase"/>
    <property type="match status" value="1"/>
</dbReference>
<dbReference type="PANTHER" id="PTHR43283:SF3">
    <property type="entry name" value="BETA-LACTAMASE FAMILY PROTEIN (AFU_ORTHOLOGUE AFUA_5G07500)"/>
    <property type="match status" value="1"/>
</dbReference>
<dbReference type="InterPro" id="IPR012338">
    <property type="entry name" value="Beta-lactam/transpept-like"/>
</dbReference>
<evidence type="ECO:0000313" key="3">
    <source>
        <dbReference type="Proteomes" id="UP001610446"/>
    </source>
</evidence>
<sequence length="425" mass="47146">MAFDLTHETTAALRDLLEESTSNIHNIPGAVICVVNKDGRLIFSGAAGKAGVDTDQEMTLSGVFWFASCSKLITSIACMQLVEKGLLRLDDADQLENLLPPLRDVKVLERADEGRLYLVDKKSRITLRMLLTHTAGFGYSAYSPDLRDWMIQEKSHTLDFAQPLIAQPGENWNYGFNIEWVSLAVEKVSGLRMSQYFQQHIFDPLDLKSMTLFPDIATQRKHLLKIAHRCPDGTLKDGLHFMQSTLDTLTPEAQDEAFQNGAGGCFGTASDYCAIIAVLLNDGTSPTTNARILQPSTVKEMFENHIPSFPNFARKGIPAAQPQHTFPIPELYPSQPHDKPQGWGLSFMLTLHPTSQGRGPFTGSWAGMCNSYWWADRSHGVGGFIGTQIVPFFDLKAVQLAEETERLVYSGQSLRTGFRLSAFGL</sequence>
<name>A0ABR4KMG1_9EURO</name>
<protein>
    <submittedName>
        <fullName evidence="2">Beta-lactamase family protein</fullName>
    </submittedName>
</protein>
<evidence type="ECO:0000259" key="1">
    <source>
        <dbReference type="Pfam" id="PF00144"/>
    </source>
</evidence>
<gene>
    <name evidence="2" type="ORF">BJY01DRAFT_258877</name>
</gene>
<proteinExistence type="predicted"/>
<dbReference type="InterPro" id="IPR050789">
    <property type="entry name" value="Diverse_Enzym_Activities"/>
</dbReference>
<dbReference type="InterPro" id="IPR001466">
    <property type="entry name" value="Beta-lactam-related"/>
</dbReference>
<dbReference type="SUPFAM" id="SSF56601">
    <property type="entry name" value="beta-lactamase/transpeptidase-like"/>
    <property type="match status" value="1"/>
</dbReference>
<evidence type="ECO:0000313" key="2">
    <source>
        <dbReference type="EMBL" id="KAL2853466.1"/>
    </source>
</evidence>
<dbReference type="Proteomes" id="UP001610446">
    <property type="component" value="Unassembled WGS sequence"/>
</dbReference>
<comment type="caution">
    <text evidence="2">The sequence shown here is derived from an EMBL/GenBank/DDBJ whole genome shotgun (WGS) entry which is preliminary data.</text>
</comment>
<dbReference type="Gene3D" id="3.40.710.10">
    <property type="entry name" value="DD-peptidase/beta-lactamase superfamily"/>
    <property type="match status" value="1"/>
</dbReference>